<dbReference type="EMBL" id="JAHQIW010000384">
    <property type="protein sequence ID" value="KAJ1347814.1"/>
    <property type="molecule type" value="Genomic_DNA"/>
</dbReference>
<dbReference type="Proteomes" id="UP001196413">
    <property type="component" value="Unassembled WGS sequence"/>
</dbReference>
<sequence>MLANALSNEDNGTIAREKIDGCARCSRINDISDSSTLPKPFEDKSITGCRPIASIVGFDILFRDNPTRT</sequence>
<evidence type="ECO:0000313" key="2">
    <source>
        <dbReference type="Proteomes" id="UP001196413"/>
    </source>
</evidence>
<organism evidence="1 2">
    <name type="scientific">Parelaphostrongylus tenuis</name>
    <name type="common">Meningeal worm</name>
    <dbReference type="NCBI Taxonomy" id="148309"/>
    <lineage>
        <taxon>Eukaryota</taxon>
        <taxon>Metazoa</taxon>
        <taxon>Ecdysozoa</taxon>
        <taxon>Nematoda</taxon>
        <taxon>Chromadorea</taxon>
        <taxon>Rhabditida</taxon>
        <taxon>Rhabditina</taxon>
        <taxon>Rhabditomorpha</taxon>
        <taxon>Strongyloidea</taxon>
        <taxon>Metastrongylidae</taxon>
        <taxon>Parelaphostrongylus</taxon>
    </lineage>
</organism>
<dbReference type="AlphaFoldDB" id="A0AAD5QFR0"/>
<protein>
    <submittedName>
        <fullName evidence="1">Uncharacterized protein</fullName>
    </submittedName>
</protein>
<reference evidence="1" key="1">
    <citation type="submission" date="2021-06" db="EMBL/GenBank/DDBJ databases">
        <title>Parelaphostrongylus tenuis whole genome reference sequence.</title>
        <authorList>
            <person name="Garwood T.J."/>
            <person name="Larsen P.A."/>
            <person name="Fountain-Jones N.M."/>
            <person name="Garbe J.R."/>
            <person name="Macchietto M.G."/>
            <person name="Kania S.A."/>
            <person name="Gerhold R.W."/>
            <person name="Richards J.E."/>
            <person name="Wolf T.M."/>
        </authorList>
    </citation>
    <scope>NUCLEOTIDE SEQUENCE</scope>
    <source>
        <strain evidence="1">MNPRO001-30</strain>
        <tissue evidence="1">Meninges</tissue>
    </source>
</reference>
<keyword evidence="2" id="KW-1185">Reference proteome</keyword>
<evidence type="ECO:0000313" key="1">
    <source>
        <dbReference type="EMBL" id="KAJ1347814.1"/>
    </source>
</evidence>
<name>A0AAD5QFR0_PARTN</name>
<comment type="caution">
    <text evidence="1">The sequence shown here is derived from an EMBL/GenBank/DDBJ whole genome shotgun (WGS) entry which is preliminary data.</text>
</comment>
<gene>
    <name evidence="1" type="ORF">KIN20_002980</name>
</gene>
<accession>A0AAD5QFR0</accession>
<proteinExistence type="predicted"/>